<dbReference type="GO" id="GO:0006508">
    <property type="term" value="P:proteolysis"/>
    <property type="evidence" value="ECO:0007669"/>
    <property type="project" value="UniProtKB-KW"/>
</dbReference>
<evidence type="ECO:0000256" key="7">
    <source>
        <dbReference type="ARBA" id="ARBA00022989"/>
    </source>
</evidence>
<feature type="transmembrane region" description="Helical" evidence="11">
    <location>
        <begin position="146"/>
        <end position="168"/>
    </location>
</feature>
<feature type="domain" description="Peptidase M48" evidence="12">
    <location>
        <begin position="114"/>
        <end position="288"/>
    </location>
</feature>
<keyword evidence="8 10" id="KW-0482">Metalloprotease</keyword>
<keyword evidence="9 11" id="KW-0472">Membrane</keyword>
<dbReference type="EMBL" id="FOZK01000003">
    <property type="protein sequence ID" value="SFS08829.1"/>
    <property type="molecule type" value="Genomic_DNA"/>
</dbReference>
<keyword evidence="7 11" id="KW-1133">Transmembrane helix</keyword>
<dbReference type="OrthoDB" id="186977at2157"/>
<keyword evidence="5 10" id="KW-0378">Hydrolase</keyword>
<evidence type="ECO:0000256" key="8">
    <source>
        <dbReference type="ARBA" id="ARBA00023049"/>
    </source>
</evidence>
<sequence>MRQWDRVLGPLSLAVMGVVGLLVHALPAVSLEQRAPLVGLWGLVLAVTVGQASLSLAAELDERGRGAVSDADASEYRAAVWELAGDLGISMPAVTVVETADPIAMVDQSRLRPHLYVSDSLFERLPPDERTAVLGHELGHVRSHDALLAIASSYVVEVTGATVLWLAVLRHAPVAVQVGGVVVYLATGVLTSSRATVLWLALGGFTQLPLLVLSQAVSRWREYRADQCALACCSDPAAVERALTNVSLSAAAVSTPTPGDVPRYSDRRTWIDRLLASHPPLDARLERLVR</sequence>
<evidence type="ECO:0000313" key="14">
    <source>
        <dbReference type="Proteomes" id="UP000199062"/>
    </source>
</evidence>
<evidence type="ECO:0000256" key="11">
    <source>
        <dbReference type="SAM" id="Phobius"/>
    </source>
</evidence>
<dbReference type="Pfam" id="PF01435">
    <property type="entry name" value="Peptidase_M48"/>
    <property type="match status" value="1"/>
</dbReference>
<reference evidence="13 14" key="1">
    <citation type="submission" date="2016-10" db="EMBL/GenBank/DDBJ databases">
        <authorList>
            <person name="de Groot N.N."/>
        </authorList>
    </citation>
    <scope>NUCLEOTIDE SEQUENCE [LARGE SCALE GENOMIC DNA]</scope>
    <source>
        <strain evidence="13 14">CGMCC 1.10457</strain>
    </source>
</reference>
<dbReference type="Gene3D" id="3.30.2010.10">
    <property type="entry name" value="Metalloproteases ('zincins'), catalytic domain"/>
    <property type="match status" value="1"/>
</dbReference>
<dbReference type="AlphaFoldDB" id="A0A1I6LZD4"/>
<evidence type="ECO:0000313" key="13">
    <source>
        <dbReference type="EMBL" id="SFS08829.1"/>
    </source>
</evidence>
<dbReference type="Proteomes" id="UP000199062">
    <property type="component" value="Unassembled WGS sequence"/>
</dbReference>
<dbReference type="InterPro" id="IPR001915">
    <property type="entry name" value="Peptidase_M48"/>
</dbReference>
<evidence type="ECO:0000256" key="2">
    <source>
        <dbReference type="ARBA" id="ARBA00022670"/>
    </source>
</evidence>
<comment type="similarity">
    <text evidence="10">Belongs to the peptidase M48 family.</text>
</comment>
<protein>
    <submittedName>
        <fullName evidence="13">Zn-dependent protease with chaperone function</fullName>
    </submittedName>
</protein>
<proteinExistence type="inferred from homology"/>
<dbReference type="GO" id="GO:0004222">
    <property type="term" value="F:metalloendopeptidase activity"/>
    <property type="evidence" value="ECO:0007669"/>
    <property type="project" value="InterPro"/>
</dbReference>
<evidence type="ECO:0000256" key="3">
    <source>
        <dbReference type="ARBA" id="ARBA00022692"/>
    </source>
</evidence>
<evidence type="ECO:0000256" key="1">
    <source>
        <dbReference type="ARBA" id="ARBA00022475"/>
    </source>
</evidence>
<evidence type="ECO:0000256" key="6">
    <source>
        <dbReference type="ARBA" id="ARBA00022833"/>
    </source>
</evidence>
<name>A0A1I6LZD4_9EURY</name>
<evidence type="ECO:0000256" key="9">
    <source>
        <dbReference type="ARBA" id="ARBA00023136"/>
    </source>
</evidence>
<dbReference type="PANTHER" id="PTHR43221:SF2">
    <property type="entry name" value="PROTEASE HTPX HOMOLOG"/>
    <property type="match status" value="1"/>
</dbReference>
<feature type="transmembrane region" description="Helical" evidence="11">
    <location>
        <begin position="38"/>
        <end position="58"/>
    </location>
</feature>
<feature type="transmembrane region" description="Helical" evidence="11">
    <location>
        <begin position="197"/>
        <end position="217"/>
    </location>
</feature>
<evidence type="ECO:0000256" key="5">
    <source>
        <dbReference type="ARBA" id="ARBA00022801"/>
    </source>
</evidence>
<dbReference type="PANTHER" id="PTHR43221">
    <property type="entry name" value="PROTEASE HTPX"/>
    <property type="match status" value="1"/>
</dbReference>
<evidence type="ECO:0000259" key="12">
    <source>
        <dbReference type="Pfam" id="PF01435"/>
    </source>
</evidence>
<gene>
    <name evidence="13" type="ORF">SAMN05216559_3524</name>
</gene>
<keyword evidence="1" id="KW-1003">Cell membrane</keyword>
<dbReference type="GO" id="GO:0046872">
    <property type="term" value="F:metal ion binding"/>
    <property type="evidence" value="ECO:0007669"/>
    <property type="project" value="UniProtKB-KW"/>
</dbReference>
<dbReference type="RefSeq" id="WP_089818107.1">
    <property type="nucleotide sequence ID" value="NZ_FOZK01000003.1"/>
</dbReference>
<keyword evidence="6 10" id="KW-0862">Zinc</keyword>
<accession>A0A1I6LZD4</accession>
<keyword evidence="4" id="KW-0479">Metal-binding</keyword>
<organism evidence="13 14">
    <name type="scientific">Halomicrobium zhouii</name>
    <dbReference type="NCBI Taxonomy" id="767519"/>
    <lineage>
        <taxon>Archaea</taxon>
        <taxon>Methanobacteriati</taxon>
        <taxon>Methanobacteriota</taxon>
        <taxon>Stenosarchaea group</taxon>
        <taxon>Halobacteria</taxon>
        <taxon>Halobacteriales</taxon>
        <taxon>Haloarculaceae</taxon>
        <taxon>Halomicrobium</taxon>
    </lineage>
</organism>
<dbReference type="InterPro" id="IPR050083">
    <property type="entry name" value="HtpX_protease"/>
</dbReference>
<dbReference type="STRING" id="767519.SAMN05216559_3524"/>
<evidence type="ECO:0000256" key="4">
    <source>
        <dbReference type="ARBA" id="ARBA00022723"/>
    </source>
</evidence>
<evidence type="ECO:0000256" key="10">
    <source>
        <dbReference type="RuleBase" id="RU003983"/>
    </source>
</evidence>
<comment type="cofactor">
    <cofactor evidence="10">
        <name>Zn(2+)</name>
        <dbReference type="ChEBI" id="CHEBI:29105"/>
    </cofactor>
    <text evidence="10">Binds 1 zinc ion per subunit.</text>
</comment>
<feature type="transmembrane region" description="Helical" evidence="11">
    <location>
        <begin position="7"/>
        <end position="26"/>
    </location>
</feature>
<keyword evidence="3 11" id="KW-0812">Transmembrane</keyword>
<keyword evidence="14" id="KW-1185">Reference proteome</keyword>
<keyword evidence="2 10" id="KW-0645">Protease</keyword>